<keyword evidence="3" id="KW-1185">Reference proteome</keyword>
<proteinExistence type="predicted"/>
<reference evidence="3" key="1">
    <citation type="journal article" date="2019" name="Int. J. Syst. Evol. Microbiol.">
        <title>The Global Catalogue of Microorganisms (GCM) 10K type strain sequencing project: providing services to taxonomists for standard genome sequencing and annotation.</title>
        <authorList>
            <consortium name="The Broad Institute Genomics Platform"/>
            <consortium name="The Broad Institute Genome Sequencing Center for Infectious Disease"/>
            <person name="Wu L."/>
            <person name="Ma J."/>
        </authorList>
    </citation>
    <scope>NUCLEOTIDE SEQUENCE [LARGE SCALE GENOMIC DNA]</scope>
    <source>
        <strain evidence="3">CCUG 58127</strain>
    </source>
</reference>
<protein>
    <submittedName>
        <fullName evidence="2">Uncharacterized protein</fullName>
    </submittedName>
</protein>
<evidence type="ECO:0000256" key="1">
    <source>
        <dbReference type="SAM" id="MobiDB-lite"/>
    </source>
</evidence>
<gene>
    <name evidence="2" type="ORF">ACFQDH_20415</name>
</gene>
<dbReference type="EMBL" id="JBHSWH010000001">
    <property type="protein sequence ID" value="MFC6707540.1"/>
    <property type="molecule type" value="Genomic_DNA"/>
</dbReference>
<accession>A0ABW2AL03</accession>
<dbReference type="Proteomes" id="UP001596298">
    <property type="component" value="Unassembled WGS sequence"/>
</dbReference>
<name>A0ABW2AL03_9MICO</name>
<dbReference type="RefSeq" id="WP_382404209.1">
    <property type="nucleotide sequence ID" value="NZ_JBHSWH010000001.1"/>
</dbReference>
<evidence type="ECO:0000313" key="3">
    <source>
        <dbReference type="Proteomes" id="UP001596298"/>
    </source>
</evidence>
<feature type="region of interest" description="Disordered" evidence="1">
    <location>
        <begin position="1"/>
        <end position="43"/>
    </location>
</feature>
<organism evidence="2 3">
    <name type="scientific">Flexivirga alba</name>
    <dbReference type="NCBI Taxonomy" id="702742"/>
    <lineage>
        <taxon>Bacteria</taxon>
        <taxon>Bacillati</taxon>
        <taxon>Actinomycetota</taxon>
        <taxon>Actinomycetes</taxon>
        <taxon>Micrococcales</taxon>
        <taxon>Dermacoccaceae</taxon>
        <taxon>Flexivirga</taxon>
    </lineage>
</organism>
<sequence>MSARPSAWPGSGGVGPHGPGDDADPGRCHAKSKTTQERCRQRAMKGQRVCYAHGGRSGQARAAAQRRLAAEKVEAEVKNAIAFESRQGVTDPFEALSQLADEALAMKEALASRVNSLKSVRYTAHGAGTEQLRAEVALYERAMDRAAKFLDMLVRSGFEERRVKVSEEQGLLVVSVIRGVLVELGLDVTPGGEVATVVARHLRALSPTVKGEVIQS</sequence>
<evidence type="ECO:0000313" key="2">
    <source>
        <dbReference type="EMBL" id="MFC6707540.1"/>
    </source>
</evidence>
<comment type="caution">
    <text evidence="2">The sequence shown here is derived from an EMBL/GenBank/DDBJ whole genome shotgun (WGS) entry which is preliminary data.</text>
</comment>